<dbReference type="Gene3D" id="3.10.450.50">
    <property type="match status" value="1"/>
</dbReference>
<dbReference type="KEGG" id="msto:MSTO_37490"/>
<dbReference type="RefSeq" id="WP_163791266.1">
    <property type="nucleotide sequence ID" value="NZ_AP022587.1"/>
</dbReference>
<evidence type="ECO:0000313" key="2">
    <source>
        <dbReference type="EMBL" id="BBY23544.1"/>
    </source>
</evidence>
<sequence>MTERDDRQDICDLLVRYATGIDSRDWPLFRTVFTDDCELDYGEIGTWHGVDEVTEFMDKTHAMAGHTLHRLSNQAITLDGDKATARTYIDAVIMFGDNQSGVNAWGFYDDVIVRTADGWRIARRRFTQVRIATFGQQRSDT</sequence>
<dbReference type="EMBL" id="AP022587">
    <property type="protein sequence ID" value="BBY23544.1"/>
    <property type="molecule type" value="Genomic_DNA"/>
</dbReference>
<accession>A0A7I7QB49</accession>
<dbReference type="SUPFAM" id="SSF54427">
    <property type="entry name" value="NTF2-like"/>
    <property type="match status" value="1"/>
</dbReference>
<dbReference type="Pfam" id="PF13577">
    <property type="entry name" value="SnoaL_4"/>
    <property type="match status" value="1"/>
</dbReference>
<reference evidence="2 3" key="1">
    <citation type="journal article" date="2019" name="Emerg. Microbes Infect.">
        <title>Comprehensive subspecies identification of 175 nontuberculous mycobacteria species based on 7547 genomic profiles.</title>
        <authorList>
            <person name="Matsumoto Y."/>
            <person name="Kinjo T."/>
            <person name="Motooka D."/>
            <person name="Nabeya D."/>
            <person name="Jung N."/>
            <person name="Uechi K."/>
            <person name="Horii T."/>
            <person name="Iida T."/>
            <person name="Fujita J."/>
            <person name="Nakamura S."/>
        </authorList>
    </citation>
    <scope>NUCLEOTIDE SEQUENCE [LARGE SCALE GENOMIC DNA]</scope>
    <source>
        <strain evidence="2 3">JCM 17783</strain>
    </source>
</reference>
<keyword evidence="3" id="KW-1185">Reference proteome</keyword>
<dbReference type="Proteomes" id="UP000467130">
    <property type="component" value="Chromosome"/>
</dbReference>
<dbReference type="InterPro" id="IPR037401">
    <property type="entry name" value="SnoaL-like"/>
</dbReference>
<gene>
    <name evidence="2" type="ORF">MSTO_37490</name>
</gene>
<evidence type="ECO:0000259" key="1">
    <source>
        <dbReference type="Pfam" id="PF13577"/>
    </source>
</evidence>
<dbReference type="InterPro" id="IPR032710">
    <property type="entry name" value="NTF2-like_dom_sf"/>
</dbReference>
<organism evidence="2 3">
    <name type="scientific">Mycobacterium stomatepiae</name>
    <dbReference type="NCBI Taxonomy" id="470076"/>
    <lineage>
        <taxon>Bacteria</taxon>
        <taxon>Bacillati</taxon>
        <taxon>Actinomycetota</taxon>
        <taxon>Actinomycetes</taxon>
        <taxon>Mycobacteriales</taxon>
        <taxon>Mycobacteriaceae</taxon>
        <taxon>Mycobacterium</taxon>
        <taxon>Mycobacterium simiae complex</taxon>
    </lineage>
</organism>
<evidence type="ECO:0000313" key="3">
    <source>
        <dbReference type="Proteomes" id="UP000467130"/>
    </source>
</evidence>
<name>A0A7I7QB49_9MYCO</name>
<feature type="domain" description="SnoaL-like" evidence="1">
    <location>
        <begin position="4"/>
        <end position="125"/>
    </location>
</feature>
<protein>
    <submittedName>
        <fullName evidence="2">Polyketide cyclase</fullName>
    </submittedName>
</protein>
<proteinExistence type="predicted"/>
<dbReference type="AlphaFoldDB" id="A0A7I7QB49"/>